<comment type="caution">
    <text evidence="1">The sequence shown here is derived from an EMBL/GenBank/DDBJ whole genome shotgun (WGS) entry which is preliminary data.</text>
</comment>
<dbReference type="Proteomes" id="UP000186277">
    <property type="component" value="Unassembled WGS sequence"/>
</dbReference>
<keyword evidence="2" id="KW-1185">Reference proteome</keyword>
<evidence type="ECO:0000313" key="1">
    <source>
        <dbReference type="EMBL" id="OKO98779.1"/>
    </source>
</evidence>
<dbReference type="EMBL" id="MKGR01000096">
    <property type="protein sequence ID" value="OKO98779.1"/>
    <property type="molecule type" value="Genomic_DNA"/>
</dbReference>
<protein>
    <submittedName>
        <fullName evidence="1">Uncharacterized protein</fullName>
    </submittedName>
</protein>
<organism evidence="1 2">
    <name type="scientific">Xenorhabdus thuongxuanensis</name>
    <dbReference type="NCBI Taxonomy" id="1873484"/>
    <lineage>
        <taxon>Bacteria</taxon>
        <taxon>Pseudomonadati</taxon>
        <taxon>Pseudomonadota</taxon>
        <taxon>Gammaproteobacteria</taxon>
        <taxon>Enterobacterales</taxon>
        <taxon>Morganellaceae</taxon>
        <taxon>Xenorhabdus</taxon>
    </lineage>
</organism>
<dbReference type="RefSeq" id="WP_074021886.1">
    <property type="nucleotide sequence ID" value="NZ_CAWMWP010000127.1"/>
</dbReference>
<accession>A0A1Q5TEW3</accession>
<sequence>MNTYNFPPYGVSSRMYPITVVLERITHFQPIDYNGNNGTAIFLDTGVEVCTSMCSWDVEKLLNDHEG</sequence>
<name>A0A1Q5TEW3_9GAMM</name>
<gene>
    <name evidence="1" type="ORF">Xentx_03627</name>
</gene>
<reference evidence="1 2" key="1">
    <citation type="submission" date="2016-09" db="EMBL/GenBank/DDBJ databases">
        <title>Xenorhabdus thuongxuanensis sp. nov. and Xenorhabdus eapokensis sp. nov., isolated from Steinernema species.</title>
        <authorList>
            <person name="Kaempfer P."/>
            <person name="Tobias N.J."/>
            <person name="Phan Ke L."/>
            <person name="Bode H.B."/>
            <person name="Glaeser S.P."/>
        </authorList>
    </citation>
    <scope>NUCLEOTIDE SEQUENCE [LARGE SCALE GENOMIC DNA]</scope>
    <source>
        <strain evidence="1 2">30TX1</strain>
    </source>
</reference>
<proteinExistence type="predicted"/>
<dbReference type="OrthoDB" id="6445544at2"/>
<evidence type="ECO:0000313" key="2">
    <source>
        <dbReference type="Proteomes" id="UP000186277"/>
    </source>
</evidence>
<dbReference type="AlphaFoldDB" id="A0A1Q5TEW3"/>